<comment type="caution">
    <text evidence="1">The sequence shown here is derived from an EMBL/GenBank/DDBJ whole genome shotgun (WGS) entry which is preliminary data.</text>
</comment>
<dbReference type="AlphaFoldDB" id="A0AAN9SMY4"/>
<dbReference type="Proteomes" id="UP001386955">
    <property type="component" value="Unassembled WGS sequence"/>
</dbReference>
<dbReference type="EMBL" id="JAYMYS010000003">
    <property type="protein sequence ID" value="KAK7399561.1"/>
    <property type="molecule type" value="Genomic_DNA"/>
</dbReference>
<evidence type="ECO:0000313" key="2">
    <source>
        <dbReference type="Proteomes" id="UP001386955"/>
    </source>
</evidence>
<reference evidence="1 2" key="1">
    <citation type="submission" date="2024-01" db="EMBL/GenBank/DDBJ databases">
        <title>The genomes of 5 underutilized Papilionoideae crops provide insights into root nodulation and disease resistanc.</title>
        <authorList>
            <person name="Jiang F."/>
        </authorList>
    </citation>
    <scope>NUCLEOTIDE SEQUENCE [LARGE SCALE GENOMIC DNA]</scope>
    <source>
        <strain evidence="1">DUOXIRENSHENG_FW03</strain>
        <tissue evidence="1">Leaves</tissue>
    </source>
</reference>
<organism evidence="1 2">
    <name type="scientific">Psophocarpus tetragonolobus</name>
    <name type="common">Winged bean</name>
    <name type="synonym">Dolichos tetragonolobus</name>
    <dbReference type="NCBI Taxonomy" id="3891"/>
    <lineage>
        <taxon>Eukaryota</taxon>
        <taxon>Viridiplantae</taxon>
        <taxon>Streptophyta</taxon>
        <taxon>Embryophyta</taxon>
        <taxon>Tracheophyta</taxon>
        <taxon>Spermatophyta</taxon>
        <taxon>Magnoliopsida</taxon>
        <taxon>eudicotyledons</taxon>
        <taxon>Gunneridae</taxon>
        <taxon>Pentapetalae</taxon>
        <taxon>rosids</taxon>
        <taxon>fabids</taxon>
        <taxon>Fabales</taxon>
        <taxon>Fabaceae</taxon>
        <taxon>Papilionoideae</taxon>
        <taxon>50 kb inversion clade</taxon>
        <taxon>NPAAA clade</taxon>
        <taxon>indigoferoid/millettioid clade</taxon>
        <taxon>Phaseoleae</taxon>
        <taxon>Psophocarpus</taxon>
    </lineage>
</organism>
<evidence type="ECO:0000313" key="1">
    <source>
        <dbReference type="EMBL" id="KAK7399561.1"/>
    </source>
</evidence>
<name>A0AAN9SMY4_PSOTE</name>
<sequence>MFQSGRCVFVGAINQEFVRKFCLEKFKLLTHVSAFLSLCVPCTFGWKEGVLFILREAVGVSVWRRGTFGILDFWKVSIENDVPKAQDVHQAVNH</sequence>
<gene>
    <name evidence="1" type="ORF">VNO78_10746</name>
</gene>
<proteinExistence type="predicted"/>
<protein>
    <submittedName>
        <fullName evidence="1">Uncharacterized protein</fullName>
    </submittedName>
</protein>
<accession>A0AAN9SMY4</accession>
<keyword evidence="2" id="KW-1185">Reference proteome</keyword>